<keyword evidence="8" id="KW-0449">Lipoprotein</keyword>
<accession>A0A7Z7PND9</accession>
<dbReference type="Proteomes" id="UP000250796">
    <property type="component" value="Chromosome MESINF"/>
</dbReference>
<protein>
    <submittedName>
        <fullName evidence="8">Putative periplasmic or secreted lipoprotein</fullName>
    </submittedName>
</protein>
<proteinExistence type="inferred from homology"/>
<dbReference type="InterPro" id="IPR012933">
    <property type="entry name" value="HicA_mRNA_interferase"/>
</dbReference>
<evidence type="ECO:0000256" key="6">
    <source>
        <dbReference type="ARBA" id="ARBA00022884"/>
    </source>
</evidence>
<evidence type="ECO:0000256" key="2">
    <source>
        <dbReference type="ARBA" id="ARBA00022649"/>
    </source>
</evidence>
<name>A0A7Z7PND9_9BACT</name>
<gene>
    <name evidence="8" type="ORF">MESINF_0655</name>
</gene>
<evidence type="ECO:0000313" key="8">
    <source>
        <dbReference type="EMBL" id="SSC12104.1"/>
    </source>
</evidence>
<keyword evidence="3" id="KW-0540">Nuclease</keyword>
<dbReference type="RefSeq" id="WP_169698498.1">
    <property type="nucleotide sequence ID" value="NZ_LS974202.1"/>
</dbReference>
<keyword evidence="5" id="KW-0378">Hydrolase</keyword>
<dbReference type="GO" id="GO:0016787">
    <property type="term" value="F:hydrolase activity"/>
    <property type="evidence" value="ECO:0007669"/>
    <property type="project" value="UniProtKB-KW"/>
</dbReference>
<dbReference type="SUPFAM" id="SSF54786">
    <property type="entry name" value="YcfA/nrd intein domain"/>
    <property type="match status" value="1"/>
</dbReference>
<evidence type="ECO:0000256" key="3">
    <source>
        <dbReference type="ARBA" id="ARBA00022722"/>
    </source>
</evidence>
<dbReference type="GO" id="GO:0004519">
    <property type="term" value="F:endonuclease activity"/>
    <property type="evidence" value="ECO:0007669"/>
    <property type="project" value="UniProtKB-KW"/>
</dbReference>
<organism evidence="8 9">
    <name type="scientific">Mesotoga infera</name>
    <dbReference type="NCBI Taxonomy" id="1236046"/>
    <lineage>
        <taxon>Bacteria</taxon>
        <taxon>Thermotogati</taxon>
        <taxon>Thermotogota</taxon>
        <taxon>Thermotogae</taxon>
        <taxon>Kosmotogales</taxon>
        <taxon>Kosmotogaceae</taxon>
        <taxon>Mesotoga</taxon>
    </lineage>
</organism>
<comment type="similarity">
    <text evidence="1">Belongs to the HicA mRNA interferase family.</text>
</comment>
<dbReference type="EMBL" id="LS974202">
    <property type="protein sequence ID" value="SSC12104.1"/>
    <property type="molecule type" value="Genomic_DNA"/>
</dbReference>
<evidence type="ECO:0000256" key="1">
    <source>
        <dbReference type="ARBA" id="ARBA00006620"/>
    </source>
</evidence>
<evidence type="ECO:0000256" key="4">
    <source>
        <dbReference type="ARBA" id="ARBA00022759"/>
    </source>
</evidence>
<keyword evidence="9" id="KW-1185">Reference proteome</keyword>
<dbReference type="Pfam" id="PF07927">
    <property type="entry name" value="HicA_toxin"/>
    <property type="match status" value="1"/>
</dbReference>
<dbReference type="KEGG" id="minf:MESINF_0655"/>
<keyword evidence="7" id="KW-0346">Stress response</keyword>
<keyword evidence="6" id="KW-0694">RNA-binding</keyword>
<evidence type="ECO:0000256" key="5">
    <source>
        <dbReference type="ARBA" id="ARBA00022801"/>
    </source>
</evidence>
<dbReference type="Gene3D" id="3.30.920.30">
    <property type="entry name" value="Hypothetical protein"/>
    <property type="match status" value="1"/>
</dbReference>
<sequence length="80" mass="9147">MRLPRDLSGEELVRALARLGYEVTRQSGSHVRLTTNQKGEHHITIPLHNSLKPGTFNVILLEIADHFGITKKELVRFLFE</sequence>
<evidence type="ECO:0000313" key="9">
    <source>
        <dbReference type="Proteomes" id="UP000250796"/>
    </source>
</evidence>
<evidence type="ECO:0000256" key="7">
    <source>
        <dbReference type="ARBA" id="ARBA00023016"/>
    </source>
</evidence>
<dbReference type="GO" id="GO:0003729">
    <property type="term" value="F:mRNA binding"/>
    <property type="evidence" value="ECO:0007669"/>
    <property type="project" value="InterPro"/>
</dbReference>
<keyword evidence="4" id="KW-0255">Endonuclease</keyword>
<dbReference type="InterPro" id="IPR038570">
    <property type="entry name" value="HicA_sf"/>
</dbReference>
<reference evidence="8 9" key="1">
    <citation type="submission" date="2017-01" db="EMBL/GenBank/DDBJ databases">
        <authorList>
            <person name="Erauso G."/>
        </authorList>
    </citation>
    <scope>NUCLEOTIDE SEQUENCE [LARGE SCALE GENOMIC DNA]</scope>
    <source>
        <strain evidence="8">MESINF1</strain>
    </source>
</reference>
<dbReference type="AlphaFoldDB" id="A0A7Z7PND9"/>
<keyword evidence="2" id="KW-1277">Toxin-antitoxin system</keyword>